<proteinExistence type="predicted"/>
<keyword evidence="2" id="KW-1133">Transmembrane helix</keyword>
<keyword evidence="2" id="KW-0812">Transmembrane</keyword>
<feature type="transmembrane region" description="Helical" evidence="2">
    <location>
        <begin position="67"/>
        <end position="87"/>
    </location>
</feature>
<dbReference type="EMBL" id="BMHV01000001">
    <property type="protein sequence ID" value="GGF51473.1"/>
    <property type="molecule type" value="Genomic_DNA"/>
</dbReference>
<feature type="coiled-coil region" evidence="1">
    <location>
        <begin position="127"/>
        <end position="165"/>
    </location>
</feature>
<comment type="caution">
    <text evidence="3">The sequence shown here is derived from an EMBL/GenBank/DDBJ whole genome shotgun (WGS) entry which is preliminary data.</text>
</comment>
<evidence type="ECO:0000313" key="3">
    <source>
        <dbReference type="EMBL" id="GGF51473.1"/>
    </source>
</evidence>
<feature type="transmembrane region" description="Helical" evidence="2">
    <location>
        <begin position="93"/>
        <end position="111"/>
    </location>
</feature>
<gene>
    <name evidence="3" type="ORF">GCM10011332_00840</name>
</gene>
<dbReference type="Proteomes" id="UP000632498">
    <property type="component" value="Unassembled WGS sequence"/>
</dbReference>
<reference evidence="3" key="1">
    <citation type="journal article" date="2014" name="Int. J. Syst. Evol. Microbiol.">
        <title>Complete genome sequence of Corynebacterium casei LMG S-19264T (=DSM 44701T), isolated from a smear-ripened cheese.</title>
        <authorList>
            <consortium name="US DOE Joint Genome Institute (JGI-PGF)"/>
            <person name="Walter F."/>
            <person name="Albersmeier A."/>
            <person name="Kalinowski J."/>
            <person name="Ruckert C."/>
        </authorList>
    </citation>
    <scope>NUCLEOTIDE SEQUENCE</scope>
    <source>
        <strain evidence="3">CGMCC 1.15254</strain>
    </source>
</reference>
<keyword evidence="4" id="KW-1185">Reference proteome</keyword>
<dbReference type="AlphaFoldDB" id="A0A917BP98"/>
<reference evidence="3" key="2">
    <citation type="submission" date="2020-09" db="EMBL/GenBank/DDBJ databases">
        <authorList>
            <person name="Sun Q."/>
            <person name="Zhou Y."/>
        </authorList>
    </citation>
    <scope>NUCLEOTIDE SEQUENCE</scope>
    <source>
        <strain evidence="3">CGMCC 1.15254</strain>
    </source>
</reference>
<accession>A0A917BP98</accession>
<evidence type="ECO:0000256" key="1">
    <source>
        <dbReference type="SAM" id="Coils"/>
    </source>
</evidence>
<keyword evidence="1" id="KW-0175">Coiled coil</keyword>
<protein>
    <submittedName>
        <fullName evidence="3">Uncharacterized protein</fullName>
    </submittedName>
</protein>
<evidence type="ECO:0000256" key="2">
    <source>
        <dbReference type="SAM" id="Phobius"/>
    </source>
</evidence>
<organism evidence="3 4">
    <name type="scientific">Terasakiella brassicae</name>
    <dbReference type="NCBI Taxonomy" id="1634917"/>
    <lineage>
        <taxon>Bacteria</taxon>
        <taxon>Pseudomonadati</taxon>
        <taxon>Pseudomonadota</taxon>
        <taxon>Alphaproteobacteria</taxon>
        <taxon>Rhodospirillales</taxon>
        <taxon>Terasakiellaceae</taxon>
        <taxon>Terasakiella</taxon>
    </lineage>
</organism>
<sequence length="173" mass="19961">MAKNDPTPDERAEYIVKRLELFIRENREPFKGMNFNKWQQLARSEISNSLRDYEKSQYDQNQVTRRMLFIIGSSIATIGFWGVAAAFGRIDYMLAGMICLIAGIIVIAHAGEWMTRSMWKKAQAKKRERAYNNAVSLDRQIKQMEKELKNKAKELEKTLGAMGRAVPQPSDKK</sequence>
<dbReference type="RefSeq" id="WP_188659858.1">
    <property type="nucleotide sequence ID" value="NZ_BMHV01000001.1"/>
</dbReference>
<name>A0A917BP98_9PROT</name>
<keyword evidence="2" id="KW-0472">Membrane</keyword>
<evidence type="ECO:0000313" key="4">
    <source>
        <dbReference type="Proteomes" id="UP000632498"/>
    </source>
</evidence>